<feature type="transmembrane region" description="Helical" evidence="1">
    <location>
        <begin position="351"/>
        <end position="371"/>
    </location>
</feature>
<keyword evidence="1" id="KW-0812">Transmembrane</keyword>
<feature type="transmembrane region" description="Helical" evidence="1">
    <location>
        <begin position="524"/>
        <end position="542"/>
    </location>
</feature>
<feature type="transmembrane region" description="Helical" evidence="1">
    <location>
        <begin position="96"/>
        <end position="119"/>
    </location>
</feature>
<dbReference type="EMBL" id="CCRF01000038">
    <property type="protein sequence ID" value="CEE00940.1"/>
    <property type="molecule type" value="Genomic_DNA"/>
</dbReference>
<feature type="transmembrane region" description="Helical" evidence="1">
    <location>
        <begin position="383"/>
        <end position="403"/>
    </location>
</feature>
<feature type="transmembrane region" description="Helical" evidence="1">
    <location>
        <begin position="460"/>
        <end position="477"/>
    </location>
</feature>
<keyword evidence="3" id="KW-1185">Reference proteome</keyword>
<feature type="transmembrane region" description="Helical" evidence="1">
    <location>
        <begin position="497"/>
        <end position="518"/>
    </location>
</feature>
<proteinExistence type="predicted"/>
<dbReference type="Proteomes" id="UP000040576">
    <property type="component" value="Unassembled WGS sequence"/>
</dbReference>
<dbReference type="AlphaFoldDB" id="A0A090IZH8"/>
<organism evidence="2 3">
    <name type="scientific">Caldibacillus thermoamylovorans</name>
    <dbReference type="NCBI Taxonomy" id="35841"/>
    <lineage>
        <taxon>Bacteria</taxon>
        <taxon>Bacillati</taxon>
        <taxon>Bacillota</taxon>
        <taxon>Bacilli</taxon>
        <taxon>Bacillales</taxon>
        <taxon>Bacillaceae</taxon>
        <taxon>Caldibacillus</taxon>
    </lineage>
</organism>
<gene>
    <name evidence="2" type="ORF">BT1A1_1108</name>
</gene>
<dbReference type="RefSeq" id="WP_034768889.1">
    <property type="nucleotide sequence ID" value="NZ_CCRF01000038.1"/>
</dbReference>
<feature type="transmembrane region" description="Helical" evidence="1">
    <location>
        <begin position="208"/>
        <end position="227"/>
    </location>
</feature>
<feature type="transmembrane region" description="Helical" evidence="1">
    <location>
        <begin position="432"/>
        <end position="454"/>
    </location>
</feature>
<feature type="transmembrane region" description="Helical" evidence="1">
    <location>
        <begin position="69"/>
        <end position="90"/>
    </location>
</feature>
<sequence length="551" mass="63664">METRDFKRLKVLDKLQWFFDRMGVNYSVMRKILQVKMIMDERRVPTIFNQNKKKDGTVKKESNGFIKSLWVYLLMSLFLLPFIFLGGNYLFQMSLIFGIIMFMVMTTMVSDFSTVLLDIRDKNILYTRPIDRKTINMAKNVHVMFYLLLLTAALVGIPVLAGLFRHGAIFFLITVIELILLNMFIVVITALIYMAILKFFDGEKLKDIINYVQIILSLSIMVGYQVVVRSFELVNLDIVFIPKWWHLFIPPIWFAAPYEMFLNHVFSPTMVVLSVFAVLIPIASFLLYLRLIPSFEKSLEKLSALQAQKEKKRGKIGESLLKLICRDQTERASFCFAGIMMKTERDFKLRVYPSLGFSIVIPFILFFNQIASQPFAETAASNLYLSIYFAMIVIPSVVLMLSFSGKYKGAWIFQVIPVQNMEMIISGTLKAFLVRLYVPIYVLLSVIFAAIFGVRIIPDLVIVFLTSCLYTLICFLFRKITMPFSEPFEAAKESDSWYIFGLMLLILPFFGLHYLSLYLPFGKYLYMIVLAVALIFGGRWAIGLKLKNVRV</sequence>
<keyword evidence="1" id="KW-0472">Membrane</keyword>
<protein>
    <submittedName>
        <fullName evidence="2">Uncharacterized protein</fullName>
    </submittedName>
</protein>
<keyword evidence="1" id="KW-1133">Transmembrane helix</keyword>
<evidence type="ECO:0000313" key="2">
    <source>
        <dbReference type="EMBL" id="CEE00940.1"/>
    </source>
</evidence>
<evidence type="ECO:0000256" key="1">
    <source>
        <dbReference type="SAM" id="Phobius"/>
    </source>
</evidence>
<name>A0A090IZH8_9BACI</name>
<reference evidence="2 3" key="1">
    <citation type="submission" date="2014-07" db="EMBL/GenBank/DDBJ databases">
        <authorList>
            <person name="Wibberg Daniel"/>
        </authorList>
    </citation>
    <scope>NUCLEOTIDE SEQUENCE [LARGE SCALE GENOMIC DNA]</scope>
</reference>
<evidence type="ECO:0000313" key="3">
    <source>
        <dbReference type="Proteomes" id="UP000040576"/>
    </source>
</evidence>
<feature type="transmembrane region" description="Helical" evidence="1">
    <location>
        <begin position="140"/>
        <end position="163"/>
    </location>
</feature>
<feature type="transmembrane region" description="Helical" evidence="1">
    <location>
        <begin position="270"/>
        <end position="289"/>
    </location>
</feature>
<feature type="transmembrane region" description="Helical" evidence="1">
    <location>
        <begin position="169"/>
        <end position="196"/>
    </location>
</feature>
<accession>A0A090IZH8</accession>